<dbReference type="PROSITE" id="PS50893">
    <property type="entry name" value="ABC_TRANSPORTER_2"/>
    <property type="match status" value="2"/>
</dbReference>
<dbReference type="eggNOG" id="KOG0065">
    <property type="taxonomic scope" value="Eukaryota"/>
</dbReference>
<gene>
    <name evidence="11" type="ORF">PHATRDRAFT_21664</name>
</gene>
<dbReference type="STRING" id="556484.B7G3H9"/>
<keyword evidence="5" id="KW-0547">Nucleotide-binding</keyword>
<dbReference type="PaxDb" id="2850-Phatr21664"/>
<dbReference type="CDD" id="cd03232">
    <property type="entry name" value="ABCG_PDR_domain2"/>
    <property type="match status" value="1"/>
</dbReference>
<dbReference type="PANTHER" id="PTHR19241">
    <property type="entry name" value="ATP-BINDING CASSETTE TRANSPORTER"/>
    <property type="match status" value="1"/>
</dbReference>
<dbReference type="InterPro" id="IPR034003">
    <property type="entry name" value="ABCG_PDR_2"/>
</dbReference>
<dbReference type="InterPro" id="IPR017871">
    <property type="entry name" value="ABC_transporter-like_CS"/>
</dbReference>
<feature type="transmembrane region" description="Helical" evidence="9">
    <location>
        <begin position="458"/>
        <end position="476"/>
    </location>
</feature>
<evidence type="ECO:0000256" key="9">
    <source>
        <dbReference type="SAM" id="Phobius"/>
    </source>
</evidence>
<dbReference type="Pfam" id="PF00005">
    <property type="entry name" value="ABC_tran"/>
    <property type="match status" value="2"/>
</dbReference>
<feature type="transmembrane region" description="Helical" evidence="9">
    <location>
        <begin position="390"/>
        <end position="414"/>
    </location>
</feature>
<comment type="similarity">
    <text evidence="2">Belongs to the ABC transporter superfamily. ABCG family. PDR (TC 3.A.1.205) subfamily.</text>
</comment>
<feature type="domain" description="ABC transporter" evidence="10">
    <location>
        <begin position="573"/>
        <end position="821"/>
    </location>
</feature>
<dbReference type="Proteomes" id="UP000000759">
    <property type="component" value="Chromosome 13"/>
</dbReference>
<name>B7G3H9_PHATC</name>
<feature type="transmembrane region" description="Helical" evidence="9">
    <location>
        <begin position="1162"/>
        <end position="1183"/>
    </location>
</feature>
<proteinExistence type="inferred from homology"/>
<feature type="transmembrane region" description="Helical" evidence="9">
    <location>
        <begin position="997"/>
        <end position="1016"/>
    </location>
</feature>
<evidence type="ECO:0000256" key="1">
    <source>
        <dbReference type="ARBA" id="ARBA00004141"/>
    </source>
</evidence>
<evidence type="ECO:0000256" key="5">
    <source>
        <dbReference type="ARBA" id="ARBA00022741"/>
    </source>
</evidence>
<keyword evidence="6" id="KW-0067">ATP-binding</keyword>
<dbReference type="GO" id="GO:0016887">
    <property type="term" value="F:ATP hydrolysis activity"/>
    <property type="evidence" value="ECO:0007669"/>
    <property type="project" value="InterPro"/>
</dbReference>
<evidence type="ECO:0000259" key="10">
    <source>
        <dbReference type="PROSITE" id="PS50893"/>
    </source>
</evidence>
<dbReference type="SUPFAM" id="SSF52540">
    <property type="entry name" value="P-loop containing nucleoside triphosphate hydrolases"/>
    <property type="match status" value="2"/>
</dbReference>
<dbReference type="InterPro" id="IPR013525">
    <property type="entry name" value="ABC2_TM"/>
</dbReference>
<keyword evidence="4 9" id="KW-0812">Transmembrane</keyword>
<feature type="transmembrane region" description="Helical" evidence="9">
    <location>
        <begin position="1022"/>
        <end position="1040"/>
    </location>
</feature>
<keyword evidence="12" id="KW-1185">Reference proteome</keyword>
<dbReference type="Gene3D" id="3.40.50.300">
    <property type="entry name" value="P-loop containing nucleotide triphosphate hydrolases"/>
    <property type="match status" value="2"/>
</dbReference>
<accession>B7G3H9</accession>
<feature type="transmembrane region" description="Helical" evidence="9">
    <location>
        <begin position="426"/>
        <end position="451"/>
    </location>
</feature>
<reference evidence="12" key="2">
    <citation type="submission" date="2008-08" db="EMBL/GenBank/DDBJ databases">
        <authorList>
            <consortium name="Diatom Consortium"/>
            <person name="Grigoriev I."/>
            <person name="Grimwood J."/>
            <person name="Kuo A."/>
            <person name="Otillar R.P."/>
            <person name="Salamov A."/>
            <person name="Detter J.C."/>
            <person name="Lindquist E."/>
            <person name="Shapiro H."/>
            <person name="Lucas S."/>
            <person name="Glavina del Rio T."/>
            <person name="Pitluck S."/>
            <person name="Rokhsar D."/>
            <person name="Bowler C."/>
        </authorList>
    </citation>
    <scope>GENOME REANNOTATION</scope>
    <source>
        <strain evidence="12">CCAP 1055/1</strain>
    </source>
</reference>
<reference evidence="11 12" key="1">
    <citation type="journal article" date="2008" name="Nature">
        <title>The Phaeodactylum genome reveals the evolutionary history of diatom genomes.</title>
        <authorList>
            <person name="Bowler C."/>
            <person name="Allen A.E."/>
            <person name="Badger J.H."/>
            <person name="Grimwood J."/>
            <person name="Jabbari K."/>
            <person name="Kuo A."/>
            <person name="Maheswari U."/>
            <person name="Martens C."/>
            <person name="Maumus F."/>
            <person name="Otillar R.P."/>
            <person name="Rayko E."/>
            <person name="Salamov A."/>
            <person name="Vandepoele K."/>
            <person name="Beszteri B."/>
            <person name="Gruber A."/>
            <person name="Heijde M."/>
            <person name="Katinka M."/>
            <person name="Mock T."/>
            <person name="Valentin K."/>
            <person name="Verret F."/>
            <person name="Berges J.A."/>
            <person name="Brownlee C."/>
            <person name="Cadoret J.P."/>
            <person name="Chiovitti A."/>
            <person name="Choi C.J."/>
            <person name="Coesel S."/>
            <person name="De Martino A."/>
            <person name="Detter J.C."/>
            <person name="Durkin C."/>
            <person name="Falciatore A."/>
            <person name="Fournet J."/>
            <person name="Haruta M."/>
            <person name="Huysman M.J."/>
            <person name="Jenkins B.D."/>
            <person name="Jiroutova K."/>
            <person name="Jorgensen R.E."/>
            <person name="Joubert Y."/>
            <person name="Kaplan A."/>
            <person name="Kroger N."/>
            <person name="Kroth P.G."/>
            <person name="La Roche J."/>
            <person name="Lindquist E."/>
            <person name="Lommer M."/>
            <person name="Martin-Jezequel V."/>
            <person name="Lopez P.J."/>
            <person name="Lucas S."/>
            <person name="Mangogna M."/>
            <person name="McGinnis K."/>
            <person name="Medlin L.K."/>
            <person name="Montsant A."/>
            <person name="Oudot-Le Secq M.P."/>
            <person name="Napoli C."/>
            <person name="Obornik M."/>
            <person name="Parker M.S."/>
            <person name="Petit J.L."/>
            <person name="Porcel B.M."/>
            <person name="Poulsen N."/>
            <person name="Robison M."/>
            <person name="Rychlewski L."/>
            <person name="Rynearson T.A."/>
            <person name="Schmutz J."/>
            <person name="Shapiro H."/>
            <person name="Siaut M."/>
            <person name="Stanley M."/>
            <person name="Sussman M.R."/>
            <person name="Taylor A.R."/>
            <person name="Vardi A."/>
            <person name="von Dassow P."/>
            <person name="Vyverman W."/>
            <person name="Willis A."/>
            <person name="Wyrwicz L.S."/>
            <person name="Rokhsar D.S."/>
            <person name="Weissenbach J."/>
            <person name="Armbrust E.V."/>
            <person name="Green B.R."/>
            <person name="Van de Peer Y."/>
            <person name="Grigoriev I.V."/>
        </authorList>
    </citation>
    <scope>NUCLEOTIDE SEQUENCE [LARGE SCALE GENOMIC DNA]</scope>
    <source>
        <strain evidence="11 12">CCAP 1055/1</strain>
    </source>
</reference>
<feature type="transmembrane region" description="Helical" evidence="9">
    <location>
        <begin position="1052"/>
        <end position="1073"/>
    </location>
</feature>
<dbReference type="Pfam" id="PF19055">
    <property type="entry name" value="ABC2_membrane_7"/>
    <property type="match status" value="2"/>
</dbReference>
<dbReference type="Pfam" id="PF01061">
    <property type="entry name" value="ABC2_membrane"/>
    <property type="match status" value="2"/>
</dbReference>
<dbReference type="InterPro" id="IPR043926">
    <property type="entry name" value="ABCG_dom"/>
</dbReference>
<comment type="subcellular location">
    <subcellularLocation>
        <location evidence="1">Membrane</location>
        <topology evidence="1">Multi-pass membrane protein</topology>
    </subcellularLocation>
</comment>
<evidence type="ECO:0000256" key="7">
    <source>
        <dbReference type="ARBA" id="ARBA00022989"/>
    </source>
</evidence>
<dbReference type="InterPro" id="IPR027417">
    <property type="entry name" value="P-loop_NTPase"/>
</dbReference>
<dbReference type="InterPro" id="IPR003593">
    <property type="entry name" value="AAA+_ATPase"/>
</dbReference>
<evidence type="ECO:0000313" key="12">
    <source>
        <dbReference type="Proteomes" id="UP000000759"/>
    </source>
</evidence>
<feature type="transmembrane region" description="Helical" evidence="9">
    <location>
        <begin position="318"/>
        <end position="337"/>
    </location>
</feature>
<dbReference type="InParanoid" id="B7G3H9"/>
<dbReference type="EMBL" id="CM000615">
    <property type="protein sequence ID" value="EEC47006.1"/>
    <property type="molecule type" value="Genomic_DNA"/>
</dbReference>
<keyword evidence="7 9" id="KW-1133">Transmembrane helix</keyword>
<evidence type="ECO:0000256" key="4">
    <source>
        <dbReference type="ARBA" id="ARBA00022692"/>
    </source>
</evidence>
<dbReference type="PROSITE" id="PS00211">
    <property type="entry name" value="ABC_TRANSPORTER_1"/>
    <property type="match status" value="1"/>
</dbReference>
<dbReference type="AlphaFoldDB" id="B7G3H9"/>
<evidence type="ECO:0000256" key="2">
    <source>
        <dbReference type="ARBA" id="ARBA00006012"/>
    </source>
</evidence>
<dbReference type="InterPro" id="IPR003439">
    <property type="entry name" value="ABC_transporter-like_ATP-bd"/>
</dbReference>
<dbReference type="GO" id="GO:0016020">
    <property type="term" value="C:membrane"/>
    <property type="evidence" value="ECO:0007669"/>
    <property type="project" value="UniProtKB-SubCell"/>
</dbReference>
<keyword evidence="8 9" id="KW-0472">Membrane</keyword>
<organism evidence="11 12">
    <name type="scientific">Phaeodactylum tricornutum (strain CCAP 1055/1)</name>
    <dbReference type="NCBI Taxonomy" id="556484"/>
    <lineage>
        <taxon>Eukaryota</taxon>
        <taxon>Sar</taxon>
        <taxon>Stramenopiles</taxon>
        <taxon>Ochrophyta</taxon>
        <taxon>Bacillariophyta</taxon>
        <taxon>Bacillariophyceae</taxon>
        <taxon>Bacillariophycidae</taxon>
        <taxon>Naviculales</taxon>
        <taxon>Phaeodactylaceae</taxon>
        <taxon>Phaeodactylum</taxon>
    </lineage>
</organism>
<feature type="domain" description="ABC transporter" evidence="10">
    <location>
        <begin position="1"/>
        <end position="253"/>
    </location>
</feature>
<dbReference type="GO" id="GO:0140359">
    <property type="term" value="F:ABC-type transporter activity"/>
    <property type="evidence" value="ECO:0007669"/>
    <property type="project" value="InterPro"/>
</dbReference>
<protein>
    <recommendedName>
        <fullName evidence="10">ABC transporter domain-containing protein</fullName>
    </recommendedName>
</protein>
<evidence type="ECO:0000256" key="8">
    <source>
        <dbReference type="ARBA" id="ARBA00023136"/>
    </source>
</evidence>
<feature type="transmembrane region" description="Helical" evidence="9">
    <location>
        <begin position="535"/>
        <end position="560"/>
    </location>
</feature>
<evidence type="ECO:0000256" key="6">
    <source>
        <dbReference type="ARBA" id="ARBA00022840"/>
    </source>
</evidence>
<dbReference type="GO" id="GO:0005524">
    <property type="term" value="F:ATP binding"/>
    <property type="evidence" value="ECO:0007669"/>
    <property type="project" value="UniProtKB-KW"/>
</dbReference>
<dbReference type="KEGG" id="pti:PHATRDRAFT_21664"/>
<dbReference type="SMART" id="SM00382">
    <property type="entry name" value="AAA"/>
    <property type="match status" value="2"/>
</dbReference>
<dbReference type="GeneID" id="7202266"/>
<feature type="transmembrane region" description="Helical" evidence="9">
    <location>
        <begin position="349"/>
        <end position="369"/>
    </location>
</feature>
<sequence>MQRPIIQDVSLCLQPGKNYLVLGPPASGKSTLLKAIAGQLKSSSTEKLEGQILYNGRELEQWYIENAFAYIDQLDKHAPRLTVDETFEFSFQCKTGGTFQQAQDPRVLQDPKVMTAIQEADRSRLGVNMVLASLGLTEVRDTFVGNTAVRGVSGGQRRRVTVGEMITSRQPVLCGDEISTGLDAASTFDMVQVLTHFGKLAQMTRVFALLQPSPETFSLFDEIILVSEGLILYAGPIDEVEDYFAELGYRSPQFMDVADFLQTVSTEDGKKLYHPHGSIVSQLTLLKQVKKKYANSFFRNTWLNLKRFLLLWTRDKRVIFASAVKNILMGVSVGGVFRDVDDEVSILGALFQSGLFIMLGAMQSASGLVNDRVIFYKQMDANFFSSWPYTLGRTLAGFPQTIMDVFTFGTILYFMVGLSDRAVTEYFLFIAILMTFAMMMNMQLAVFASFAPDSQLQVYSACTLLLLILFGGYIVAPDAIPSFYLWIYWWNPFAWAYRALVINEFRSSRWDDPDATLAGIGFVYGIDSRPFEQDWLGYCFLYMTIYFFGCVVLTAVSLGYRRRVNVPFKPVTLSFADVCYEVKASTKNETLKLLNGVNGIFRSGRMCALMGSSGAGKTTLLDVIALRKRTGSVTGDVRLNGWSQDKISFCRCSGYVEQFDVQSPELTVRETILFSARLRLDRDVVTSEEDREAFVDQVIDDMELLPLADSLVGSDEGIGLSFEQKKRLSIAVELAASPSVVFLDEPTSGLDARSALLVVRALRNISDKGQTIVATIHQPSSAIFEMFDELLLLKRGGQVVFQGDLGKDCSRLVNYFENLGATKIELGENPANWMLRVITSEDMGDLAQKYVESKEYALLRKDLDEIKAVQDPELKIEYKDEFAASKAVRQLLVNGRLRLIYWRSPAYNLSRLMVSMVIAFVLGSVFILVRHPEIYTEVEMRSRLSVIFLTFIITGIMAILSVIPVMTKIREMFYRHQDSGMYDSAAIGWALGSAEKLFIVLATTIFTVVFLSVAGMTKSLRGLFGFWGFFTFNFAIYSYFGQAFVCLVENPATALILSSVFIGLNNFFAGLIVRPQLLVGSFFAFPFYITPGQYVYEGMVTSLYKGSPKIVTADVGGGFFEYLVDTGVCVPQQPEPCQGTVSDFIDVFFGGVFTDDHISRNALILGGILILTRVLTFAGLKYIRYN</sequence>
<feature type="transmembrane region" description="Helical" evidence="9">
    <location>
        <begin position="944"/>
        <end position="966"/>
    </location>
</feature>
<dbReference type="OrthoDB" id="66620at2759"/>
<dbReference type="RefSeq" id="XP_002181792.1">
    <property type="nucleotide sequence ID" value="XM_002181756.1"/>
</dbReference>
<evidence type="ECO:0000256" key="3">
    <source>
        <dbReference type="ARBA" id="ARBA00022448"/>
    </source>
</evidence>
<feature type="transmembrane region" description="Helical" evidence="9">
    <location>
        <begin position="906"/>
        <end position="929"/>
    </location>
</feature>
<keyword evidence="3" id="KW-0813">Transport</keyword>
<evidence type="ECO:0000313" key="11">
    <source>
        <dbReference type="EMBL" id="EEC47006.1"/>
    </source>
</evidence>